<keyword evidence="4 6" id="KW-1133">Transmembrane helix</keyword>
<feature type="transmembrane region" description="Helical" evidence="6">
    <location>
        <begin position="407"/>
        <end position="425"/>
    </location>
</feature>
<dbReference type="SUPFAM" id="SSF103473">
    <property type="entry name" value="MFS general substrate transporter"/>
    <property type="match status" value="1"/>
</dbReference>
<dbReference type="PROSITE" id="PS50850">
    <property type="entry name" value="MFS"/>
    <property type="match status" value="1"/>
</dbReference>
<evidence type="ECO:0000259" key="7">
    <source>
        <dbReference type="PROSITE" id="PS50850"/>
    </source>
</evidence>
<feature type="transmembrane region" description="Helical" evidence="6">
    <location>
        <begin position="20"/>
        <end position="41"/>
    </location>
</feature>
<feature type="transmembrane region" description="Helical" evidence="6">
    <location>
        <begin position="357"/>
        <end position="378"/>
    </location>
</feature>
<feature type="transmembrane region" description="Helical" evidence="6">
    <location>
        <begin position="230"/>
        <end position="249"/>
    </location>
</feature>
<protein>
    <submittedName>
        <fullName evidence="8">Probable multidrug-efflux transporter Rv1634/MT1670</fullName>
    </submittedName>
</protein>
<dbReference type="GeneID" id="60751565"/>
<dbReference type="InterPro" id="IPR020846">
    <property type="entry name" value="MFS_dom"/>
</dbReference>
<dbReference type="PANTHER" id="PTHR23501:SF154">
    <property type="entry name" value="MULTIDRUG-EFFLUX TRANSPORTER RV1634-RELATED"/>
    <property type="match status" value="1"/>
</dbReference>
<organism evidence="8 9">
    <name type="scientific">Gordonia paraffinivorans</name>
    <dbReference type="NCBI Taxonomy" id="175628"/>
    <lineage>
        <taxon>Bacteria</taxon>
        <taxon>Bacillati</taxon>
        <taxon>Actinomycetota</taxon>
        <taxon>Actinomycetes</taxon>
        <taxon>Mycobacteriales</taxon>
        <taxon>Gordoniaceae</taxon>
        <taxon>Gordonia</taxon>
    </lineage>
</organism>
<reference evidence="8 9" key="1">
    <citation type="submission" date="2019-02" db="EMBL/GenBank/DDBJ databases">
        <authorList>
            <consortium name="Pathogen Informatics"/>
        </authorList>
    </citation>
    <scope>NUCLEOTIDE SEQUENCE [LARGE SCALE GENOMIC DNA]</scope>
    <source>
        <strain evidence="8 9">3012STDY6756503</strain>
    </source>
</reference>
<feature type="transmembrane region" description="Helical" evidence="6">
    <location>
        <begin position="297"/>
        <end position="317"/>
    </location>
</feature>
<dbReference type="InterPro" id="IPR011701">
    <property type="entry name" value="MFS"/>
</dbReference>
<dbReference type="PANTHER" id="PTHR23501">
    <property type="entry name" value="MAJOR FACILITATOR SUPERFAMILY"/>
    <property type="match status" value="1"/>
</dbReference>
<feature type="transmembrane region" description="Helical" evidence="6">
    <location>
        <begin position="173"/>
        <end position="192"/>
    </location>
</feature>
<gene>
    <name evidence="8" type="ORF">NCTC8139_03594</name>
</gene>
<sequence length="461" mass="46282">MSTTTGGWSELLAREHRAAVSVFAGGILVFAINTFLTSASLPSTVADIGGEEFYAWVVTVFLIASVVSSMLVTRSLAQFGARGAYLIGFSAFAVGSVICALTPTMGILLAGRLVQGLGGGLLTGLAFAVVQIALPRRIWSRAVALISAMWGVGNLVGPALGGMFAELGLWRGSFWFLAALTAAIAVLAARALPRGRGSGDRHPLPWASLAAVTVVAAAVSVASVAASTTVIVLLGVLAAAAMTGFVAVDRRGDTGLLPRLAYTRGNPLKWIYLSVAVLAIGSTTEAFLPLFGQQVGGLSPFAAGLLPAALSSGWTIAQITSSTWAHGRAASAARVAGPGLLAVGLSGYGVLQPLSGAAAVFGWYACLVLAGTGIGMAFPHVATAAMGITTDQAEAARASAGVNSVQMVANTVGTAVAGLLVSLGSDPASSTRLLCFGFAGLAVLGVGIAMRSVRPAGPSAD</sequence>
<evidence type="ECO:0000256" key="2">
    <source>
        <dbReference type="ARBA" id="ARBA00022448"/>
    </source>
</evidence>
<keyword evidence="2" id="KW-0813">Transport</keyword>
<dbReference type="Proteomes" id="UP000360750">
    <property type="component" value="Unassembled WGS sequence"/>
</dbReference>
<feature type="transmembrane region" description="Helical" evidence="6">
    <location>
        <begin position="84"/>
        <end position="110"/>
    </location>
</feature>
<comment type="subcellular location">
    <subcellularLocation>
        <location evidence="1">Cell membrane</location>
        <topology evidence="1">Multi-pass membrane protein</topology>
    </subcellularLocation>
</comment>
<keyword evidence="3 6" id="KW-0812">Transmembrane</keyword>
<feature type="transmembrane region" description="Helical" evidence="6">
    <location>
        <begin position="116"/>
        <end position="135"/>
    </location>
</feature>
<dbReference type="GO" id="GO:0005886">
    <property type="term" value="C:plasma membrane"/>
    <property type="evidence" value="ECO:0007669"/>
    <property type="project" value="UniProtKB-SubCell"/>
</dbReference>
<evidence type="ECO:0000256" key="1">
    <source>
        <dbReference type="ARBA" id="ARBA00004651"/>
    </source>
</evidence>
<feature type="transmembrane region" description="Helical" evidence="6">
    <location>
        <begin position="270"/>
        <end position="291"/>
    </location>
</feature>
<evidence type="ECO:0000256" key="5">
    <source>
        <dbReference type="ARBA" id="ARBA00023136"/>
    </source>
</evidence>
<feature type="domain" description="Major facilitator superfamily (MFS) profile" evidence="7">
    <location>
        <begin position="19"/>
        <end position="457"/>
    </location>
</feature>
<dbReference type="InterPro" id="IPR036259">
    <property type="entry name" value="MFS_trans_sf"/>
</dbReference>
<feature type="transmembrane region" description="Helical" evidence="6">
    <location>
        <begin position="204"/>
        <end position="224"/>
    </location>
</feature>
<evidence type="ECO:0000256" key="4">
    <source>
        <dbReference type="ARBA" id="ARBA00022989"/>
    </source>
</evidence>
<dbReference type="PRINTS" id="PR01036">
    <property type="entry name" value="TCRTETB"/>
</dbReference>
<dbReference type="AlphaFoldDB" id="A0ABD7V7F8"/>
<feature type="transmembrane region" description="Helical" evidence="6">
    <location>
        <begin position="53"/>
        <end position="72"/>
    </location>
</feature>
<evidence type="ECO:0000313" key="9">
    <source>
        <dbReference type="Proteomes" id="UP000360750"/>
    </source>
</evidence>
<dbReference type="Gene3D" id="1.20.1250.20">
    <property type="entry name" value="MFS general substrate transporter like domains"/>
    <property type="match status" value="1"/>
</dbReference>
<evidence type="ECO:0000256" key="6">
    <source>
        <dbReference type="SAM" id="Phobius"/>
    </source>
</evidence>
<feature type="transmembrane region" description="Helical" evidence="6">
    <location>
        <begin position="431"/>
        <end position="450"/>
    </location>
</feature>
<dbReference type="Gene3D" id="1.20.1720.10">
    <property type="entry name" value="Multidrug resistance protein D"/>
    <property type="match status" value="1"/>
</dbReference>
<keyword evidence="5 6" id="KW-0472">Membrane</keyword>
<proteinExistence type="predicted"/>
<evidence type="ECO:0000313" key="8">
    <source>
        <dbReference type="EMBL" id="VFA90016.1"/>
    </source>
</evidence>
<accession>A0ABD7V7F8</accession>
<name>A0ABD7V7F8_9ACTN</name>
<dbReference type="EMBL" id="CAACYD010000007">
    <property type="protein sequence ID" value="VFA90016.1"/>
    <property type="molecule type" value="Genomic_DNA"/>
</dbReference>
<comment type="caution">
    <text evidence="8">The sequence shown here is derived from an EMBL/GenBank/DDBJ whole genome shotgun (WGS) entry which is preliminary data.</text>
</comment>
<dbReference type="RefSeq" id="WP_131735039.1">
    <property type="nucleotide sequence ID" value="NZ_CAACYD010000007.1"/>
</dbReference>
<feature type="transmembrane region" description="Helical" evidence="6">
    <location>
        <begin position="142"/>
        <end position="161"/>
    </location>
</feature>
<evidence type="ECO:0000256" key="3">
    <source>
        <dbReference type="ARBA" id="ARBA00022692"/>
    </source>
</evidence>
<dbReference type="Pfam" id="PF07690">
    <property type="entry name" value="MFS_1"/>
    <property type="match status" value="1"/>
</dbReference>
<feature type="transmembrane region" description="Helical" evidence="6">
    <location>
        <begin position="329"/>
        <end position="351"/>
    </location>
</feature>